<proteinExistence type="inferred from homology"/>
<dbReference type="InterPro" id="IPR011900">
    <property type="entry name" value="GRX_bact"/>
</dbReference>
<evidence type="ECO:0000256" key="2">
    <source>
        <dbReference type="ARBA" id="ARBA00022448"/>
    </source>
</evidence>
<keyword evidence="6" id="KW-0963">Cytoplasm</keyword>
<comment type="function">
    <text evidence="6">Has a glutathione-disulfide oxidoreductase activity in the presence of NADPH and glutathione reductase. Reduces low molecular weight disulfides and proteins.</text>
</comment>
<keyword evidence="3 6" id="KW-0249">Electron transport</keyword>
<dbReference type="InterPro" id="IPR036249">
    <property type="entry name" value="Thioredoxin-like_sf"/>
</dbReference>
<dbReference type="FunFam" id="3.40.30.10:FF:000018">
    <property type="entry name" value="Glutaredoxin"/>
    <property type="match status" value="1"/>
</dbReference>
<evidence type="ECO:0000256" key="6">
    <source>
        <dbReference type="RuleBase" id="RU364065"/>
    </source>
</evidence>
<keyword evidence="2 6" id="KW-0813">Transport</keyword>
<protein>
    <recommendedName>
        <fullName evidence="6">Glutaredoxin</fullName>
    </recommendedName>
</protein>
<dbReference type="EMBL" id="CP031769">
    <property type="protein sequence ID" value="AXR05226.1"/>
    <property type="molecule type" value="Genomic_DNA"/>
</dbReference>
<dbReference type="PRINTS" id="PR00160">
    <property type="entry name" value="GLUTAREDOXIN"/>
</dbReference>
<dbReference type="GO" id="GO:0015038">
    <property type="term" value="F:glutathione disulfide oxidoreductase activity"/>
    <property type="evidence" value="ECO:0007669"/>
    <property type="project" value="UniProtKB-UniRule"/>
</dbReference>
<evidence type="ECO:0000256" key="4">
    <source>
        <dbReference type="ARBA" id="ARBA00023157"/>
    </source>
</evidence>
<feature type="domain" description="Glutaredoxin" evidence="7">
    <location>
        <begin position="4"/>
        <end position="64"/>
    </location>
</feature>
<keyword evidence="9" id="KW-1185">Reference proteome</keyword>
<dbReference type="Proteomes" id="UP000262073">
    <property type="component" value="Chromosome"/>
</dbReference>
<keyword evidence="4" id="KW-1015">Disulfide bond</keyword>
<dbReference type="AlphaFoldDB" id="A0A346NI69"/>
<reference evidence="8 9" key="1">
    <citation type="submission" date="2018-08" db="EMBL/GenBank/DDBJ databases">
        <title>Salinimonas sediminis sp. nov., a piezophilic bacterium isolated from a deep-sea sediment sample from the New Britain Trench.</title>
        <authorList>
            <person name="Cao J."/>
        </authorList>
    </citation>
    <scope>NUCLEOTIDE SEQUENCE [LARGE SCALE GENOMIC DNA]</scope>
    <source>
        <strain evidence="8 9">N102</strain>
    </source>
</reference>
<name>A0A346NI69_9ALTE</name>
<dbReference type="Pfam" id="PF00462">
    <property type="entry name" value="Glutaredoxin"/>
    <property type="match status" value="1"/>
</dbReference>
<dbReference type="NCBIfam" id="TIGR02181">
    <property type="entry name" value="GRX_bact"/>
    <property type="match status" value="1"/>
</dbReference>
<evidence type="ECO:0000313" key="8">
    <source>
        <dbReference type="EMBL" id="AXR05226.1"/>
    </source>
</evidence>
<comment type="similarity">
    <text evidence="1 6">Belongs to the glutaredoxin family.</text>
</comment>
<dbReference type="Gene3D" id="3.40.30.10">
    <property type="entry name" value="Glutaredoxin"/>
    <property type="match status" value="1"/>
</dbReference>
<dbReference type="PROSITE" id="PS51354">
    <property type="entry name" value="GLUTAREDOXIN_2"/>
    <property type="match status" value="1"/>
</dbReference>
<dbReference type="GO" id="GO:0045454">
    <property type="term" value="P:cell redox homeostasis"/>
    <property type="evidence" value="ECO:0007669"/>
    <property type="project" value="InterPro"/>
</dbReference>
<dbReference type="InterPro" id="IPR002109">
    <property type="entry name" value="Glutaredoxin"/>
</dbReference>
<dbReference type="OrthoDB" id="9814618at2"/>
<evidence type="ECO:0000313" key="9">
    <source>
        <dbReference type="Proteomes" id="UP000262073"/>
    </source>
</evidence>
<dbReference type="InterPro" id="IPR011767">
    <property type="entry name" value="GLR_AS"/>
</dbReference>
<dbReference type="GO" id="GO:0005737">
    <property type="term" value="C:cytoplasm"/>
    <property type="evidence" value="ECO:0007669"/>
    <property type="project" value="TreeGrafter"/>
</dbReference>
<dbReference type="InterPro" id="IPR014025">
    <property type="entry name" value="Glutaredoxin_subgr"/>
</dbReference>
<evidence type="ECO:0000256" key="3">
    <source>
        <dbReference type="ARBA" id="ARBA00022982"/>
    </source>
</evidence>
<dbReference type="SUPFAM" id="SSF52833">
    <property type="entry name" value="Thioredoxin-like"/>
    <property type="match status" value="1"/>
</dbReference>
<dbReference type="CDD" id="cd03418">
    <property type="entry name" value="GRX_GRXb_1_3_like"/>
    <property type="match status" value="1"/>
</dbReference>
<dbReference type="GO" id="GO:0034599">
    <property type="term" value="P:cellular response to oxidative stress"/>
    <property type="evidence" value="ECO:0007669"/>
    <property type="project" value="TreeGrafter"/>
</dbReference>
<evidence type="ECO:0000259" key="7">
    <source>
        <dbReference type="Pfam" id="PF00462"/>
    </source>
</evidence>
<evidence type="ECO:0000256" key="1">
    <source>
        <dbReference type="ARBA" id="ARBA00007787"/>
    </source>
</evidence>
<organism evidence="8 9">
    <name type="scientific">Salinimonas sediminis</name>
    <dbReference type="NCBI Taxonomy" id="2303538"/>
    <lineage>
        <taxon>Bacteria</taxon>
        <taxon>Pseudomonadati</taxon>
        <taxon>Pseudomonadota</taxon>
        <taxon>Gammaproteobacteria</taxon>
        <taxon>Alteromonadales</taxon>
        <taxon>Alteromonadaceae</taxon>
        <taxon>Alteromonas/Salinimonas group</taxon>
        <taxon>Salinimonas</taxon>
    </lineage>
</organism>
<dbReference type="PANTHER" id="PTHR45694:SF18">
    <property type="entry name" value="GLUTAREDOXIN-1-RELATED"/>
    <property type="match status" value="1"/>
</dbReference>
<keyword evidence="5 6" id="KW-0676">Redox-active center</keyword>
<accession>A0A346NI69</accession>
<dbReference type="KEGG" id="salm:D0Y50_01860"/>
<dbReference type="PROSITE" id="PS00195">
    <property type="entry name" value="GLUTAREDOXIN_1"/>
    <property type="match status" value="1"/>
</dbReference>
<dbReference type="RefSeq" id="WP_108565659.1">
    <property type="nucleotide sequence ID" value="NZ_CP031769.1"/>
</dbReference>
<sequence length="85" mass="9485">MSKVEVYSKGYCPFCHRAKALLAEKGVDFIEYGIDVRPELRDEMISRANGGYTVPQIFINDQHIGGCDDMFALDAQNKLDPMLAG</sequence>
<evidence type="ECO:0000256" key="5">
    <source>
        <dbReference type="ARBA" id="ARBA00023284"/>
    </source>
</evidence>
<dbReference type="PANTHER" id="PTHR45694">
    <property type="entry name" value="GLUTAREDOXIN 2"/>
    <property type="match status" value="1"/>
</dbReference>
<gene>
    <name evidence="8" type="primary">grxC</name>
    <name evidence="8" type="ORF">D0Y50_01860</name>
</gene>